<evidence type="ECO:0000256" key="2">
    <source>
        <dbReference type="ARBA" id="ARBA00023043"/>
    </source>
</evidence>
<evidence type="ECO:0000256" key="3">
    <source>
        <dbReference type="PROSITE-ProRule" id="PRU00023"/>
    </source>
</evidence>
<protein>
    <submittedName>
        <fullName evidence="5">Uncharacterized protein</fullName>
    </submittedName>
</protein>
<dbReference type="InterPro" id="IPR002110">
    <property type="entry name" value="Ankyrin_rpt"/>
</dbReference>
<feature type="compositionally biased region" description="Acidic residues" evidence="4">
    <location>
        <begin position="489"/>
        <end position="502"/>
    </location>
</feature>
<evidence type="ECO:0000313" key="6">
    <source>
        <dbReference type="Proteomes" id="UP001447188"/>
    </source>
</evidence>
<dbReference type="PANTHER" id="PTHR24123">
    <property type="entry name" value="ANKYRIN REPEAT-CONTAINING"/>
    <property type="match status" value="1"/>
</dbReference>
<proteinExistence type="predicted"/>
<dbReference type="PANTHER" id="PTHR24123:SF33">
    <property type="entry name" value="PROTEIN HOS4"/>
    <property type="match status" value="1"/>
</dbReference>
<evidence type="ECO:0000256" key="4">
    <source>
        <dbReference type="SAM" id="MobiDB-lite"/>
    </source>
</evidence>
<dbReference type="InterPro" id="IPR051165">
    <property type="entry name" value="Multifunctional_ANK_Repeat"/>
</dbReference>
<dbReference type="Pfam" id="PF13637">
    <property type="entry name" value="Ank_4"/>
    <property type="match status" value="1"/>
</dbReference>
<feature type="repeat" description="ANK" evidence="3">
    <location>
        <begin position="559"/>
        <end position="591"/>
    </location>
</feature>
<dbReference type="Pfam" id="PF12796">
    <property type="entry name" value="Ank_2"/>
    <property type="match status" value="7"/>
</dbReference>
<keyword evidence="6" id="KW-1185">Reference proteome</keyword>
<dbReference type="SMART" id="SM00248">
    <property type="entry name" value="ANK"/>
    <property type="match status" value="18"/>
</dbReference>
<keyword evidence="2 3" id="KW-0040">ANK repeat</keyword>
<feature type="repeat" description="ANK" evidence="3">
    <location>
        <begin position="658"/>
        <end position="690"/>
    </location>
</feature>
<dbReference type="EMBL" id="JBBBZM010000213">
    <property type="protein sequence ID" value="KAL0631774.1"/>
    <property type="molecule type" value="Genomic_DNA"/>
</dbReference>
<feature type="repeat" description="ANK" evidence="3">
    <location>
        <begin position="592"/>
        <end position="624"/>
    </location>
</feature>
<feature type="repeat" description="ANK" evidence="3">
    <location>
        <begin position="380"/>
        <end position="412"/>
    </location>
</feature>
<feature type="repeat" description="ANK" evidence="3">
    <location>
        <begin position="288"/>
        <end position="320"/>
    </location>
</feature>
<feature type="repeat" description="ANK" evidence="3">
    <location>
        <begin position="823"/>
        <end position="855"/>
    </location>
</feature>
<keyword evidence="1" id="KW-0677">Repeat</keyword>
<feature type="region of interest" description="Disordered" evidence="4">
    <location>
        <begin position="489"/>
        <end position="525"/>
    </location>
</feature>
<dbReference type="PROSITE" id="PS50297">
    <property type="entry name" value="ANK_REP_REGION"/>
    <property type="match status" value="14"/>
</dbReference>
<dbReference type="SUPFAM" id="SSF48403">
    <property type="entry name" value="Ankyrin repeat"/>
    <property type="match status" value="2"/>
</dbReference>
<dbReference type="InterPro" id="IPR036770">
    <property type="entry name" value="Ankyrin_rpt-contain_sf"/>
</dbReference>
<feature type="repeat" description="ANK" evidence="3">
    <location>
        <begin position="757"/>
        <end position="789"/>
    </location>
</feature>
<dbReference type="PRINTS" id="PR01415">
    <property type="entry name" value="ANKYRIN"/>
</dbReference>
<feature type="repeat" description="ANK" evidence="3">
    <location>
        <begin position="413"/>
        <end position="445"/>
    </location>
</feature>
<sequence>MAAISGRLSGTGQPPAMPPSKHLLRPGPSMVFSKYLMNDIPRGTTRVQLMNFLQAEFDPQDDIRTTPMPPMKLPQVHSGCVITDSRLDDELSVAVIEFSDTPIFLQMLNNQTFGFPKKTDLGTLWKGVDMGEIDEDGKSEFMRAVIEGHMMYAETLAEFEDTDVNLQDNNGWTALHWACSQKLTDPINLCLSIPEFDIGLRNKDNLTAFDLSGTELETLAMFYKSMIDMEECDPQRALLRMLTMTSEPPEHKVIFPGEAIFCPIEDGNKPLVKALITRGIDLTAQDVNSDTALHLAVKSTDVDIAIRLMKAGSDVDAIGQGGATPLHYAAETSEKRMVQALLSWDAKPDTRNHQGMRALDLARDPGMVRHELNRKAKDTERLTPLQRAAEDGDTGVVQLLLELGASVDEKRSHGPTALMVAARNGHRAVGELLVDAGANIDTTDKGGRTALDMSSTEGFSGLLRDLGAKVTTTTAVDVRTVENDVEHAEEELNGGTQVDEELAQGSAAVGEESGEIPRPPGGAQSQQNMGLLQAVMESDLAQVSLLLASGASIEESDGVGRTPLYIASRDGHTEIVQALLASGAQTEVPRDSGATPLYAAAENGHTETVQALLASGAHTEAARVSGSTALYVAAQNGHTETVQALLASGAQTEAAGVSGVTPLYIAAQRGHTEIVQALLASGAQTEAALVSGATPLYIAAHNGHTETVQALLASGAQTEAALVSGSTPLFIAAQNGHTETVEALLASGAQTEAARVSGETPLFIAAKNGHTETVQALLASGAQTEAAGVSGATPLFIAAQNGHTETVQALLASGAQTEAALVSGSTPLYIAAQNGHTETVQALLTSGAQTEAARVSGETPLYVAAQNGHTETVQALLASGAQTKVKNSDGQTPLQIATWFGHHEAAQVLRAARRWRLSDPKTWVRRR</sequence>
<feature type="region of interest" description="Disordered" evidence="4">
    <location>
        <begin position="1"/>
        <end position="25"/>
    </location>
</feature>
<evidence type="ECO:0000313" key="5">
    <source>
        <dbReference type="EMBL" id="KAL0631774.1"/>
    </source>
</evidence>
<feature type="repeat" description="ANK" evidence="3">
    <location>
        <begin position="724"/>
        <end position="756"/>
    </location>
</feature>
<gene>
    <name evidence="5" type="ORF">Q9L58_009364</name>
</gene>
<dbReference type="Proteomes" id="UP001447188">
    <property type="component" value="Unassembled WGS sequence"/>
</dbReference>
<dbReference type="Gene3D" id="1.25.40.20">
    <property type="entry name" value="Ankyrin repeat-containing domain"/>
    <property type="match status" value="7"/>
</dbReference>
<feature type="repeat" description="ANK" evidence="3">
    <location>
        <begin position="691"/>
        <end position="723"/>
    </location>
</feature>
<name>A0ABR3G766_9PEZI</name>
<evidence type="ECO:0000256" key="1">
    <source>
        <dbReference type="ARBA" id="ARBA00022737"/>
    </source>
</evidence>
<reference evidence="5 6" key="1">
    <citation type="submission" date="2024-02" db="EMBL/GenBank/DDBJ databases">
        <title>Discinaceae phylogenomics.</title>
        <authorList>
            <person name="Dirks A.C."/>
            <person name="James T.Y."/>
        </authorList>
    </citation>
    <scope>NUCLEOTIDE SEQUENCE [LARGE SCALE GENOMIC DNA]</scope>
    <source>
        <strain evidence="5 6">ACD0624</strain>
    </source>
</reference>
<comment type="caution">
    <text evidence="5">The sequence shown here is derived from an EMBL/GenBank/DDBJ whole genome shotgun (WGS) entry which is preliminary data.</text>
</comment>
<feature type="repeat" description="ANK" evidence="3">
    <location>
        <begin position="790"/>
        <end position="822"/>
    </location>
</feature>
<feature type="repeat" description="ANK" evidence="3">
    <location>
        <begin position="321"/>
        <end position="353"/>
    </location>
</feature>
<dbReference type="PROSITE" id="PS50088">
    <property type="entry name" value="ANK_REPEAT"/>
    <property type="match status" value="14"/>
</dbReference>
<organism evidence="5 6">
    <name type="scientific">Discina gigas</name>
    <dbReference type="NCBI Taxonomy" id="1032678"/>
    <lineage>
        <taxon>Eukaryota</taxon>
        <taxon>Fungi</taxon>
        <taxon>Dikarya</taxon>
        <taxon>Ascomycota</taxon>
        <taxon>Pezizomycotina</taxon>
        <taxon>Pezizomycetes</taxon>
        <taxon>Pezizales</taxon>
        <taxon>Discinaceae</taxon>
        <taxon>Discina</taxon>
    </lineage>
</organism>
<feature type="repeat" description="ANK" evidence="3">
    <location>
        <begin position="856"/>
        <end position="888"/>
    </location>
</feature>
<accession>A0ABR3G766</accession>
<feature type="repeat" description="ANK" evidence="3">
    <location>
        <begin position="625"/>
        <end position="657"/>
    </location>
</feature>